<dbReference type="SUPFAM" id="SSF47616">
    <property type="entry name" value="GST C-terminal domain-like"/>
    <property type="match status" value="1"/>
</dbReference>
<protein>
    <recommendedName>
        <fullName evidence="3">glutathione transferase</fullName>
        <ecNumber evidence="3">2.5.1.18</ecNumber>
    </recommendedName>
    <alternativeName>
        <fullName evidence="6">GST class-mu</fullName>
    </alternativeName>
</protein>
<dbReference type="GO" id="GO:0042802">
    <property type="term" value="F:identical protein binding"/>
    <property type="evidence" value="ECO:0007669"/>
    <property type="project" value="UniProtKB-ARBA"/>
</dbReference>
<dbReference type="InterPro" id="IPR040079">
    <property type="entry name" value="Glutathione_S-Trfase"/>
</dbReference>
<evidence type="ECO:0000313" key="10">
    <source>
        <dbReference type="Proteomes" id="UP000288216"/>
    </source>
</evidence>
<dbReference type="GO" id="GO:0004364">
    <property type="term" value="F:glutathione transferase activity"/>
    <property type="evidence" value="ECO:0007669"/>
    <property type="project" value="UniProtKB-EC"/>
</dbReference>
<dbReference type="SFLD" id="SFLDG01205">
    <property type="entry name" value="AMPS.1"/>
    <property type="match status" value="1"/>
</dbReference>
<dbReference type="GO" id="GO:0006749">
    <property type="term" value="P:glutathione metabolic process"/>
    <property type="evidence" value="ECO:0007669"/>
    <property type="project" value="TreeGrafter"/>
</dbReference>
<dbReference type="PROSITE" id="PS50404">
    <property type="entry name" value="GST_NTER"/>
    <property type="match status" value="1"/>
</dbReference>
<dbReference type="PRINTS" id="PR01267">
    <property type="entry name" value="GSTRNSFRASEM"/>
</dbReference>
<dbReference type="PANTHER" id="PTHR11571">
    <property type="entry name" value="GLUTATHIONE S-TRANSFERASE"/>
    <property type="match status" value="1"/>
</dbReference>
<feature type="domain" description="GST C-terminal" evidence="8">
    <location>
        <begin position="90"/>
        <end position="208"/>
    </location>
</feature>
<keyword evidence="4" id="KW-0808">Transferase</keyword>
<dbReference type="CDD" id="cd03075">
    <property type="entry name" value="GST_N_Mu"/>
    <property type="match status" value="1"/>
</dbReference>
<evidence type="ECO:0000256" key="2">
    <source>
        <dbReference type="ARBA" id="ARBA00005861"/>
    </source>
</evidence>
<dbReference type="PROSITE" id="PS50405">
    <property type="entry name" value="GST_CTER"/>
    <property type="match status" value="1"/>
</dbReference>
<evidence type="ECO:0000256" key="5">
    <source>
        <dbReference type="ARBA" id="ARBA00047960"/>
    </source>
</evidence>
<dbReference type="InterPro" id="IPR050213">
    <property type="entry name" value="GST_superfamily"/>
</dbReference>
<dbReference type="InterPro" id="IPR003081">
    <property type="entry name" value="GST_mu"/>
</dbReference>
<feature type="domain" description="GST N-terminal" evidence="7">
    <location>
        <begin position="1"/>
        <end position="88"/>
    </location>
</feature>
<dbReference type="Proteomes" id="UP000288216">
    <property type="component" value="Unassembled WGS sequence"/>
</dbReference>
<comment type="catalytic activity">
    <reaction evidence="5">
        <text>RX + glutathione = an S-substituted glutathione + a halide anion + H(+)</text>
        <dbReference type="Rhea" id="RHEA:16437"/>
        <dbReference type="ChEBI" id="CHEBI:15378"/>
        <dbReference type="ChEBI" id="CHEBI:16042"/>
        <dbReference type="ChEBI" id="CHEBI:17792"/>
        <dbReference type="ChEBI" id="CHEBI:57925"/>
        <dbReference type="ChEBI" id="CHEBI:90779"/>
        <dbReference type="EC" id="2.5.1.18"/>
    </reaction>
</comment>
<dbReference type="SUPFAM" id="SSF52833">
    <property type="entry name" value="Thioredoxin-like"/>
    <property type="match status" value="1"/>
</dbReference>
<dbReference type="Pfam" id="PF14497">
    <property type="entry name" value="GST_C_3"/>
    <property type="match status" value="1"/>
</dbReference>
<dbReference type="PANTHER" id="PTHR11571:SF222">
    <property type="entry name" value="GLUTATHIONE TRANSFERASE"/>
    <property type="match status" value="1"/>
</dbReference>
<dbReference type="SFLD" id="SFLDS00019">
    <property type="entry name" value="Glutathione_Transferase_(cytos"/>
    <property type="match status" value="1"/>
</dbReference>
<evidence type="ECO:0000256" key="6">
    <source>
        <dbReference type="ARBA" id="ARBA00081375"/>
    </source>
</evidence>
<comment type="function">
    <text evidence="1">Conjugation of reduced glutathione to a wide number of exogenous and endogenous hydrophobic electrophiles.</text>
</comment>
<dbReference type="InterPro" id="IPR036282">
    <property type="entry name" value="Glutathione-S-Trfase_C_sf"/>
</dbReference>
<evidence type="ECO:0000313" key="9">
    <source>
        <dbReference type="EMBL" id="GCB71198.1"/>
    </source>
</evidence>
<evidence type="ECO:0000256" key="4">
    <source>
        <dbReference type="ARBA" id="ARBA00022679"/>
    </source>
</evidence>
<dbReference type="OrthoDB" id="4951845at2759"/>
<accession>A0A401PDJ7</accession>
<proteinExistence type="inferred from homology"/>
<dbReference type="SFLD" id="SFLDG00363">
    <property type="entry name" value="AMPS_(cytGST):_Alpha-__Mu-__Pi"/>
    <property type="match status" value="1"/>
</dbReference>
<reference evidence="9 10" key="1">
    <citation type="journal article" date="2018" name="Nat. Ecol. Evol.">
        <title>Shark genomes provide insights into elasmobranch evolution and the origin of vertebrates.</title>
        <authorList>
            <person name="Hara Y"/>
            <person name="Yamaguchi K"/>
            <person name="Onimaru K"/>
            <person name="Kadota M"/>
            <person name="Koyanagi M"/>
            <person name="Keeley SD"/>
            <person name="Tatsumi K"/>
            <person name="Tanaka K"/>
            <person name="Motone F"/>
            <person name="Kageyama Y"/>
            <person name="Nozu R"/>
            <person name="Adachi N"/>
            <person name="Nishimura O"/>
            <person name="Nakagawa R"/>
            <person name="Tanegashima C"/>
            <person name="Kiyatake I"/>
            <person name="Matsumoto R"/>
            <person name="Murakumo K"/>
            <person name="Nishida K"/>
            <person name="Terakita A"/>
            <person name="Kuratani S"/>
            <person name="Sato K"/>
            <person name="Hyodo S Kuraku.S."/>
        </authorList>
    </citation>
    <scope>NUCLEOTIDE SEQUENCE [LARGE SCALE GENOMIC DNA]</scope>
</reference>
<dbReference type="FunFam" id="1.20.1050.10:FF:000003">
    <property type="entry name" value="Glutathione S-transferase 2"/>
    <property type="match status" value="1"/>
</dbReference>
<comment type="similarity">
    <text evidence="2">Belongs to the GST superfamily. Mu family.</text>
</comment>
<dbReference type="Gene3D" id="3.40.30.10">
    <property type="entry name" value="Glutaredoxin"/>
    <property type="match status" value="1"/>
</dbReference>
<dbReference type="InterPro" id="IPR004045">
    <property type="entry name" value="Glutathione_S-Trfase_N"/>
</dbReference>
<keyword evidence="10" id="KW-1185">Reference proteome</keyword>
<dbReference type="InterPro" id="IPR036249">
    <property type="entry name" value="Thioredoxin-like_sf"/>
</dbReference>
<dbReference type="InterPro" id="IPR004046">
    <property type="entry name" value="GST_C"/>
</dbReference>
<organism evidence="9 10">
    <name type="scientific">Scyliorhinus torazame</name>
    <name type="common">Cloudy catshark</name>
    <name type="synonym">Catulus torazame</name>
    <dbReference type="NCBI Taxonomy" id="75743"/>
    <lineage>
        <taxon>Eukaryota</taxon>
        <taxon>Metazoa</taxon>
        <taxon>Chordata</taxon>
        <taxon>Craniata</taxon>
        <taxon>Vertebrata</taxon>
        <taxon>Chondrichthyes</taxon>
        <taxon>Elasmobranchii</taxon>
        <taxon>Galeomorphii</taxon>
        <taxon>Galeoidea</taxon>
        <taxon>Carcharhiniformes</taxon>
        <taxon>Scyliorhinidae</taxon>
        <taxon>Scyliorhinus</taxon>
    </lineage>
</organism>
<sequence>MAMKLGYWDIRGLAQPIRLLLEYCGTEYEEQFYSCGEAPNYDKSCWFDVKPKLGLDFPNLPYLFDGDVKITQSNAIMRYIARKHKLVGETEDEKVRVDMLENQAMDFRMGIVRLAYNPDFKNLKAEYLKGLPNLLKQFSDFLGKKPWFAGDKITFVDFLMYELFDEHRVLEPKCLDEFKNLKDFVQHFEALEKIAAYLKSDRFMKGPFNNKVAKWGNKKP</sequence>
<dbReference type="FunFam" id="3.40.30.10:FF:000019">
    <property type="entry name" value="Glutathione S-transferase Mu"/>
    <property type="match status" value="1"/>
</dbReference>
<gene>
    <name evidence="9" type="ORF">scyTo_0008784</name>
</gene>
<dbReference type="AlphaFoldDB" id="A0A401PDJ7"/>
<dbReference type="InterPro" id="IPR010987">
    <property type="entry name" value="Glutathione-S-Trfase_C-like"/>
</dbReference>
<dbReference type="EC" id="2.5.1.18" evidence="3"/>
<dbReference type="Pfam" id="PF02798">
    <property type="entry name" value="GST_N"/>
    <property type="match status" value="1"/>
</dbReference>
<dbReference type="EMBL" id="BFAA01003425">
    <property type="protein sequence ID" value="GCB71198.1"/>
    <property type="molecule type" value="Genomic_DNA"/>
</dbReference>
<name>A0A401PDJ7_SCYTO</name>
<evidence type="ECO:0000259" key="8">
    <source>
        <dbReference type="PROSITE" id="PS50405"/>
    </source>
</evidence>
<evidence type="ECO:0000256" key="1">
    <source>
        <dbReference type="ARBA" id="ARBA00003701"/>
    </source>
</evidence>
<dbReference type="STRING" id="75743.A0A401PDJ7"/>
<dbReference type="OMA" id="LCYTDFE"/>
<dbReference type="CDD" id="cd03209">
    <property type="entry name" value="GST_C_Mu"/>
    <property type="match status" value="1"/>
</dbReference>
<dbReference type="Gene3D" id="1.20.1050.10">
    <property type="match status" value="1"/>
</dbReference>
<evidence type="ECO:0000259" key="7">
    <source>
        <dbReference type="PROSITE" id="PS50404"/>
    </source>
</evidence>
<evidence type="ECO:0000256" key="3">
    <source>
        <dbReference type="ARBA" id="ARBA00012452"/>
    </source>
</evidence>
<comment type="caution">
    <text evidence="9">The sequence shown here is derived from an EMBL/GenBank/DDBJ whole genome shotgun (WGS) entry which is preliminary data.</text>
</comment>